<dbReference type="GO" id="GO:0016740">
    <property type="term" value="F:transferase activity"/>
    <property type="evidence" value="ECO:0007669"/>
    <property type="project" value="UniProtKB-KW"/>
</dbReference>
<keyword evidence="2" id="KW-1185">Reference proteome</keyword>
<keyword evidence="1" id="KW-0808">Transferase</keyword>
<reference evidence="1 2" key="1">
    <citation type="submission" date="2018-08" db="EMBL/GenBank/DDBJ databases">
        <title>The draft genome squence of Brumimicrobium sp. N62.</title>
        <authorList>
            <person name="Du Z.-J."/>
            <person name="Luo H.-R."/>
        </authorList>
    </citation>
    <scope>NUCLEOTIDE SEQUENCE [LARGE SCALE GENOMIC DNA]</scope>
    <source>
        <strain evidence="1 2">N62</strain>
    </source>
</reference>
<proteinExistence type="predicted"/>
<dbReference type="Pfam" id="PF19420">
    <property type="entry name" value="DDAH_eukar"/>
    <property type="match status" value="1"/>
</dbReference>
<dbReference type="InterPro" id="IPR014541">
    <property type="entry name" value="Amdntrnsf_FN0238"/>
</dbReference>
<accession>A0A3E1F1Q4</accession>
<dbReference type="RefSeq" id="WP_116879482.1">
    <property type="nucleotide sequence ID" value="NZ_QURB01000001.1"/>
</dbReference>
<dbReference type="Proteomes" id="UP000257127">
    <property type="component" value="Unassembled WGS sequence"/>
</dbReference>
<organism evidence="1 2">
    <name type="scientific">Brumimicrobium aurantiacum</name>
    <dbReference type="NCBI Taxonomy" id="1737063"/>
    <lineage>
        <taxon>Bacteria</taxon>
        <taxon>Pseudomonadati</taxon>
        <taxon>Bacteroidota</taxon>
        <taxon>Flavobacteriia</taxon>
        <taxon>Flavobacteriales</taxon>
        <taxon>Crocinitomicaceae</taxon>
        <taxon>Brumimicrobium</taxon>
    </lineage>
</organism>
<comment type="caution">
    <text evidence="1">The sequence shown here is derived from an EMBL/GenBank/DDBJ whole genome shotgun (WGS) entry which is preliminary data.</text>
</comment>
<dbReference type="PANTHER" id="PTHR43224">
    <property type="entry name" value="AMIDINOTRANSFERASE"/>
    <property type="match status" value="1"/>
</dbReference>
<dbReference type="NCBIfam" id="NF046062">
    <property type="entry name" value="citrull_CtlX"/>
    <property type="match status" value="1"/>
</dbReference>
<name>A0A3E1F1Q4_9FLAO</name>
<dbReference type="PIRSF" id="PIRSF028188">
    <property type="entry name" value="Amdntrnsf_FN0238"/>
    <property type="match status" value="1"/>
</dbReference>
<dbReference type="EMBL" id="QURB01000001">
    <property type="protein sequence ID" value="RFC55647.1"/>
    <property type="molecule type" value="Genomic_DNA"/>
</dbReference>
<dbReference type="SUPFAM" id="SSF55909">
    <property type="entry name" value="Pentein"/>
    <property type="match status" value="1"/>
</dbReference>
<evidence type="ECO:0000313" key="1">
    <source>
        <dbReference type="EMBL" id="RFC55647.1"/>
    </source>
</evidence>
<protein>
    <submittedName>
        <fullName evidence="1">Amidinotransferase</fullName>
    </submittedName>
</protein>
<evidence type="ECO:0000313" key="2">
    <source>
        <dbReference type="Proteomes" id="UP000257127"/>
    </source>
</evidence>
<sequence>MQSSNNIFLVKPASFGYNAETAASNAFQNQMSKDMDHEAISKKAIEEFETMAQKLSEKGVNVLVIEDTPTPVKPDAIFPNNWGSFHADGRVILYPMLAENRREERREEILEIIGKKFEIKEIIDLSKQEEKGVFLEGTGSIIFDHQFKIGYACLASRTDKNLFVNTCELLGYKAVYFDAKDQSGHEIYHTNVMMNIGNGYAVVCLESISNPSERAHVIKSLEDSNKEIVAISYEQMNAFCGNMLELEIPNGRNILAMSQSSFDKFNSAQKKTLESYCELFPLNVKTIERIGGGSVRCMISELFLPER</sequence>
<gene>
    <name evidence="1" type="ORF">DXU93_01565</name>
</gene>
<dbReference type="Gene3D" id="3.75.10.10">
    <property type="entry name" value="L-arginine/glycine Amidinotransferase, Chain A"/>
    <property type="match status" value="1"/>
</dbReference>
<dbReference type="PANTHER" id="PTHR43224:SF1">
    <property type="entry name" value="AMIDINOTRANSFERASE"/>
    <property type="match status" value="1"/>
</dbReference>
<dbReference type="OrthoDB" id="9788268at2"/>
<dbReference type="AlphaFoldDB" id="A0A3E1F1Q4"/>